<organism evidence="3 4">
    <name type="scientific">Musa troglodytarum</name>
    <name type="common">fe'i banana</name>
    <dbReference type="NCBI Taxonomy" id="320322"/>
    <lineage>
        <taxon>Eukaryota</taxon>
        <taxon>Viridiplantae</taxon>
        <taxon>Streptophyta</taxon>
        <taxon>Embryophyta</taxon>
        <taxon>Tracheophyta</taxon>
        <taxon>Spermatophyta</taxon>
        <taxon>Magnoliopsida</taxon>
        <taxon>Liliopsida</taxon>
        <taxon>Zingiberales</taxon>
        <taxon>Musaceae</taxon>
        <taxon>Musa</taxon>
    </lineage>
</organism>
<dbReference type="InterPro" id="IPR009060">
    <property type="entry name" value="UBA-like_sf"/>
</dbReference>
<evidence type="ECO:0000259" key="2">
    <source>
        <dbReference type="PROSITE" id="PS51140"/>
    </source>
</evidence>
<dbReference type="Proteomes" id="UP001055439">
    <property type="component" value="Chromosome 7"/>
</dbReference>
<name>A0A9E7GF37_9LILI</name>
<dbReference type="OrthoDB" id="620544at2759"/>
<gene>
    <name evidence="3" type="ORF">MUK42_12292</name>
</gene>
<proteinExistence type="predicted"/>
<dbReference type="PANTHER" id="PTHR38010:SF1">
    <property type="entry name" value="SLR0848 PROTEIN"/>
    <property type="match status" value="1"/>
</dbReference>
<dbReference type="GO" id="GO:0043130">
    <property type="term" value="F:ubiquitin binding"/>
    <property type="evidence" value="ECO:0007669"/>
    <property type="project" value="InterPro"/>
</dbReference>
<evidence type="ECO:0000313" key="4">
    <source>
        <dbReference type="Proteomes" id="UP001055439"/>
    </source>
</evidence>
<keyword evidence="1" id="KW-0175">Coiled coil</keyword>
<protein>
    <recommendedName>
        <fullName evidence="2">CUE domain-containing protein</fullName>
    </recommendedName>
</protein>
<feature type="coiled-coil region" evidence="1">
    <location>
        <begin position="420"/>
        <end position="472"/>
    </location>
</feature>
<dbReference type="InterPro" id="IPR003892">
    <property type="entry name" value="CUE"/>
</dbReference>
<dbReference type="PANTHER" id="PTHR38010">
    <property type="entry name" value="SLR0848 PROTEIN"/>
    <property type="match status" value="1"/>
</dbReference>
<dbReference type="EMBL" id="CP097509">
    <property type="protein sequence ID" value="URE14461.1"/>
    <property type="molecule type" value="Genomic_DNA"/>
</dbReference>
<accession>A0A9E7GF37</accession>
<dbReference type="SUPFAM" id="SSF46934">
    <property type="entry name" value="UBA-like"/>
    <property type="match status" value="1"/>
</dbReference>
<evidence type="ECO:0000313" key="3">
    <source>
        <dbReference type="EMBL" id="URE14461.1"/>
    </source>
</evidence>
<dbReference type="PROSITE" id="PS51140">
    <property type="entry name" value="CUE"/>
    <property type="match status" value="1"/>
</dbReference>
<dbReference type="AlphaFoldDB" id="A0A9E7GF37"/>
<evidence type="ECO:0000256" key="1">
    <source>
        <dbReference type="SAM" id="Coils"/>
    </source>
</evidence>
<sequence>MYTSSIPPRSHTYPHEFYASSPILLIEERARSPLTSLACLISKASPSPLSSLSCPSPIDPYPYRERISYRIMTLKSVLRALQQVFPQIDLRILRAVAFEYSEDVDTAVEFILSDVLPIITEPAETSNPYISLDAEQSLNVGDYSWEDTNGANLLPCHNVIVEQKESLLPYEPKAESDINLFADNKSNAHSEPQSSVVMLVENCSNVLGKKETLETKPEEVVSVPQTVAAKCDGLDADVQELCKTKLNGTLAASSDSCPTLSFQTFQNNLDPMECGTQIEKAMSSCISEYEEQLLGAFKDVSKIQDKCDFEANSTVPAAFANAEETSSVHEISQARRSKKSGELVNIKDFQSDYEVQQLECLTETTSVLLPPEKENVTISDKLQTAIVATQEEIPNIDFLNSILLDAQNKKRTLASALESTINMLKEVELHEERAEQAKKEASVAGDDIFQEVEALRQKINHAKVTNEKKAEEVYSEKSTMAPEAMELQSRLINISDERQKSLSILEEDQNYILVCRFLSSAILFEAKIRQTLGARLAHSKEEQAAAEQEKLKREDLAHKFFREQEDVMNSILQEEYRLQTEAEENTKLREFLMDRGRMLDILQEEITVACESVLSLKNRVYGCMPENRPILSVTGTLVSSSSSLSEKTVMPRSDLHSLSSKSSIIIDKEATMNLPLQSDAADHHQDCSDDDWEMLEVKAELLN</sequence>
<feature type="domain" description="CUE" evidence="2">
    <location>
        <begin position="73"/>
        <end position="116"/>
    </location>
</feature>
<dbReference type="CDD" id="cd14279">
    <property type="entry name" value="CUE"/>
    <property type="match status" value="1"/>
</dbReference>
<reference evidence="3" key="1">
    <citation type="submission" date="2022-05" db="EMBL/GenBank/DDBJ databases">
        <title>The Musa troglodytarum L. genome provides insights into the mechanism of non-climacteric behaviour and enrichment of carotenoids.</title>
        <authorList>
            <person name="Wang J."/>
        </authorList>
    </citation>
    <scope>NUCLEOTIDE SEQUENCE</scope>
    <source>
        <tissue evidence="3">Leaf</tissue>
    </source>
</reference>
<keyword evidence="4" id="KW-1185">Reference proteome</keyword>